<keyword evidence="4" id="KW-0479">Metal-binding</keyword>
<proteinExistence type="inferred from homology"/>
<comment type="similarity">
    <text evidence="2">Belongs to the WhiB family.</text>
</comment>
<dbReference type="GO" id="GO:0047134">
    <property type="term" value="F:protein-disulfide reductase [NAD(P)H] activity"/>
    <property type="evidence" value="ECO:0007669"/>
    <property type="project" value="TreeGrafter"/>
</dbReference>
<dbReference type="Pfam" id="PF02467">
    <property type="entry name" value="Whib"/>
    <property type="match status" value="1"/>
</dbReference>
<comment type="cofactor">
    <cofactor evidence="1">
        <name>[4Fe-4S] cluster</name>
        <dbReference type="ChEBI" id="CHEBI:49883"/>
    </cofactor>
</comment>
<evidence type="ECO:0000313" key="13">
    <source>
        <dbReference type="Proteomes" id="UP000224528"/>
    </source>
</evidence>
<gene>
    <name evidence="12" type="primary">53</name>
    <name evidence="12" type="ORF">SEA_UNICORN_53</name>
</gene>
<feature type="domain" description="4Fe-4S Wbl-type" evidence="11">
    <location>
        <begin position="18"/>
        <end position="75"/>
    </location>
</feature>
<reference evidence="12 13" key="1">
    <citation type="submission" date="2017-06" db="EMBL/GenBank/DDBJ databases">
        <authorList>
            <person name="Barekzi N."/>
            <person name="Denby H.W."/>
            <person name="Murphy J.L."/>
            <person name="Richards S."/>
            <person name="Womack F.R."/>
            <person name="Stoner T.H."/>
            <person name="Garlena R.A."/>
            <person name="Russell D.A."/>
            <person name="Pope W.H."/>
            <person name="Jacobs-Sera D."/>
            <person name="Hatfull G.F."/>
        </authorList>
    </citation>
    <scope>NUCLEOTIDE SEQUENCE [LARGE SCALE GENOMIC DNA]</scope>
</reference>
<dbReference type="InterPro" id="IPR034768">
    <property type="entry name" value="4FE4S_WBL"/>
</dbReference>
<dbReference type="PROSITE" id="PS51674">
    <property type="entry name" value="4FE4S_WBL"/>
    <property type="match status" value="1"/>
</dbReference>
<dbReference type="Proteomes" id="UP000224528">
    <property type="component" value="Segment"/>
</dbReference>
<keyword evidence="6" id="KW-0411">Iron-sulfur</keyword>
<name>A0A222ZJZ3_9CAUD</name>
<dbReference type="HAMAP" id="MF_01479">
    <property type="entry name" value="WhiB"/>
    <property type="match status" value="1"/>
</dbReference>
<dbReference type="GeneID" id="60322664"/>
<keyword evidence="5" id="KW-0408">Iron</keyword>
<evidence type="ECO:0000256" key="2">
    <source>
        <dbReference type="ARBA" id="ARBA00006597"/>
    </source>
</evidence>
<dbReference type="RefSeq" id="YP_009951231.1">
    <property type="nucleotide sequence ID" value="NC_051599.1"/>
</dbReference>
<evidence type="ECO:0000256" key="4">
    <source>
        <dbReference type="ARBA" id="ARBA00022723"/>
    </source>
</evidence>
<evidence type="ECO:0000256" key="10">
    <source>
        <dbReference type="ARBA" id="ARBA00023163"/>
    </source>
</evidence>
<dbReference type="KEGG" id="vg:60322664"/>
<organism evidence="12 13">
    <name type="scientific">Mycobacterium phage Unicorn</name>
    <dbReference type="NCBI Taxonomy" id="2015825"/>
    <lineage>
        <taxon>Viruses</taxon>
        <taxon>Duplodnaviria</taxon>
        <taxon>Heunggongvirae</taxon>
        <taxon>Uroviricota</taxon>
        <taxon>Caudoviricetes</taxon>
        <taxon>Weiservirinae</taxon>
        <taxon>Unicornvirus</taxon>
        <taxon>Unicornvirus unicorn</taxon>
    </lineage>
</organism>
<evidence type="ECO:0000256" key="3">
    <source>
        <dbReference type="ARBA" id="ARBA00022485"/>
    </source>
</evidence>
<evidence type="ECO:0000256" key="9">
    <source>
        <dbReference type="ARBA" id="ARBA00023157"/>
    </source>
</evidence>
<keyword evidence="9" id="KW-1015">Disulfide bond</keyword>
<evidence type="ECO:0000256" key="6">
    <source>
        <dbReference type="ARBA" id="ARBA00023014"/>
    </source>
</evidence>
<dbReference type="PANTHER" id="PTHR38839">
    <property type="entry name" value="TRANSCRIPTIONAL REGULATOR WHID-RELATED"/>
    <property type="match status" value="1"/>
</dbReference>
<dbReference type="InterPro" id="IPR003482">
    <property type="entry name" value="Whib"/>
</dbReference>
<dbReference type="GO" id="GO:0045892">
    <property type="term" value="P:negative regulation of DNA-templated transcription"/>
    <property type="evidence" value="ECO:0007669"/>
    <property type="project" value="TreeGrafter"/>
</dbReference>
<dbReference type="GO" id="GO:0003677">
    <property type="term" value="F:DNA binding"/>
    <property type="evidence" value="ECO:0007669"/>
    <property type="project" value="UniProtKB-KW"/>
</dbReference>
<dbReference type="EMBL" id="MF324908">
    <property type="protein sequence ID" value="ASR85064.1"/>
    <property type="molecule type" value="Genomic_DNA"/>
</dbReference>
<sequence>MNLFGQPVQPEAWEADALCAQVDPELFFPDKGQSSKPAKAICAACPVREVCLDRALASGEQFGIWGGETAYDRKLMLRAGRQAVA</sequence>
<dbReference type="GO" id="GO:0051539">
    <property type="term" value="F:4 iron, 4 sulfur cluster binding"/>
    <property type="evidence" value="ECO:0007669"/>
    <property type="project" value="UniProtKB-KW"/>
</dbReference>
<evidence type="ECO:0000313" key="12">
    <source>
        <dbReference type="EMBL" id="ASR85064.1"/>
    </source>
</evidence>
<accession>A0A222ZJZ3</accession>
<evidence type="ECO:0000259" key="11">
    <source>
        <dbReference type="PROSITE" id="PS51674"/>
    </source>
</evidence>
<keyword evidence="13" id="KW-1185">Reference proteome</keyword>
<dbReference type="PANTHER" id="PTHR38839:SF4">
    <property type="entry name" value="TRANSCRIPTIONAL REGULATOR WHIB"/>
    <property type="match status" value="1"/>
</dbReference>
<keyword evidence="10" id="KW-0804">Transcription</keyword>
<evidence type="ECO:0000256" key="1">
    <source>
        <dbReference type="ARBA" id="ARBA00001966"/>
    </source>
</evidence>
<keyword evidence="3" id="KW-0004">4Fe-4S</keyword>
<evidence type="ECO:0000256" key="7">
    <source>
        <dbReference type="ARBA" id="ARBA00023015"/>
    </source>
</evidence>
<keyword evidence="8" id="KW-0238">DNA-binding</keyword>
<protein>
    <submittedName>
        <fullName evidence="12">WhiB family transcription factor</fullName>
    </submittedName>
</protein>
<evidence type="ECO:0000256" key="8">
    <source>
        <dbReference type="ARBA" id="ARBA00023125"/>
    </source>
</evidence>
<keyword evidence="7" id="KW-0805">Transcription regulation</keyword>
<dbReference type="GO" id="GO:0046872">
    <property type="term" value="F:metal ion binding"/>
    <property type="evidence" value="ECO:0007669"/>
    <property type="project" value="UniProtKB-KW"/>
</dbReference>
<evidence type="ECO:0000256" key="5">
    <source>
        <dbReference type="ARBA" id="ARBA00023004"/>
    </source>
</evidence>